<evidence type="ECO:0000313" key="2">
    <source>
        <dbReference type="EMBL" id="SHK36013.1"/>
    </source>
</evidence>
<evidence type="ECO:0000313" key="3">
    <source>
        <dbReference type="Proteomes" id="UP000183947"/>
    </source>
</evidence>
<proteinExistence type="predicted"/>
<feature type="chain" id="PRO_5012703206" description="DUF3575 domain-containing protein" evidence="1">
    <location>
        <begin position="21"/>
        <end position="231"/>
    </location>
</feature>
<organism evidence="2 3">
    <name type="scientific">Hymenobacter psychrotolerans DSM 18569</name>
    <dbReference type="NCBI Taxonomy" id="1121959"/>
    <lineage>
        <taxon>Bacteria</taxon>
        <taxon>Pseudomonadati</taxon>
        <taxon>Bacteroidota</taxon>
        <taxon>Cytophagia</taxon>
        <taxon>Cytophagales</taxon>
        <taxon>Hymenobacteraceae</taxon>
        <taxon>Hymenobacter</taxon>
    </lineage>
</organism>
<keyword evidence="3" id="KW-1185">Reference proteome</keyword>
<name>A0A1M6RU65_9BACT</name>
<protein>
    <recommendedName>
        <fullName evidence="4">DUF3575 domain-containing protein</fullName>
    </recommendedName>
</protein>
<evidence type="ECO:0008006" key="4">
    <source>
        <dbReference type="Google" id="ProtNLM"/>
    </source>
</evidence>
<dbReference type="Proteomes" id="UP000183947">
    <property type="component" value="Unassembled WGS sequence"/>
</dbReference>
<reference evidence="3" key="1">
    <citation type="submission" date="2016-11" db="EMBL/GenBank/DDBJ databases">
        <authorList>
            <person name="Varghese N."/>
            <person name="Submissions S."/>
        </authorList>
    </citation>
    <scope>NUCLEOTIDE SEQUENCE [LARGE SCALE GENOMIC DNA]</scope>
    <source>
        <strain evidence="3">DSM 18569</strain>
    </source>
</reference>
<sequence length="231" mass="26223">MTSSFLLAAAGIALSTSALAQSQLAGLPPLRQLHSERLLLKTSPLTLLDPSTSALMLGLEFRPVPRIGLEIDYGFKFTPLQLFYWNQSKANIRYQKFKLEGRYYIPRSERQQWYVAAEAFYVPQSYDLKSGTYERGDERRAYDQAHIERNVRGAALKAGMMRRLGQRFWLDMALGLGVRQREVRYQTLNDRTANPIFDAPNQNFLAATPDPGNKTRLAPAGAFRIGYTLLK</sequence>
<dbReference type="OrthoDB" id="883586at2"/>
<dbReference type="AlphaFoldDB" id="A0A1M6RU65"/>
<keyword evidence="1" id="KW-0732">Signal</keyword>
<gene>
    <name evidence="2" type="ORF">SAMN02746009_00796</name>
</gene>
<feature type="signal peptide" evidence="1">
    <location>
        <begin position="1"/>
        <end position="20"/>
    </location>
</feature>
<dbReference type="EMBL" id="FRAS01000002">
    <property type="protein sequence ID" value="SHK36013.1"/>
    <property type="molecule type" value="Genomic_DNA"/>
</dbReference>
<dbReference type="STRING" id="1121959.SAMN02746009_00796"/>
<evidence type="ECO:0000256" key="1">
    <source>
        <dbReference type="SAM" id="SignalP"/>
    </source>
</evidence>
<accession>A0A1M6RU65</accession>